<gene>
    <name evidence="1" type="ORF">GJ744_005220</name>
</gene>
<protein>
    <recommendedName>
        <fullName evidence="3">Protein kinase domain-containing protein</fullName>
    </recommendedName>
</protein>
<dbReference type="InterPro" id="IPR011009">
    <property type="entry name" value="Kinase-like_dom_sf"/>
</dbReference>
<reference evidence="1" key="1">
    <citation type="submission" date="2020-02" db="EMBL/GenBank/DDBJ databases">
        <authorList>
            <person name="Palmer J.M."/>
        </authorList>
    </citation>
    <scope>NUCLEOTIDE SEQUENCE</scope>
    <source>
        <strain evidence="1">EPUS1.4</strain>
        <tissue evidence="1">Thallus</tissue>
    </source>
</reference>
<evidence type="ECO:0000313" key="1">
    <source>
        <dbReference type="EMBL" id="KAF7502712.1"/>
    </source>
</evidence>
<accession>A0A8H7A7S0</accession>
<dbReference type="SUPFAM" id="SSF56112">
    <property type="entry name" value="Protein kinase-like (PK-like)"/>
    <property type="match status" value="1"/>
</dbReference>
<dbReference type="AlphaFoldDB" id="A0A8H7A7S0"/>
<organism evidence="1 2">
    <name type="scientific">Endocarpon pusillum</name>
    <dbReference type="NCBI Taxonomy" id="364733"/>
    <lineage>
        <taxon>Eukaryota</taxon>
        <taxon>Fungi</taxon>
        <taxon>Dikarya</taxon>
        <taxon>Ascomycota</taxon>
        <taxon>Pezizomycotina</taxon>
        <taxon>Eurotiomycetes</taxon>
        <taxon>Chaetothyriomycetidae</taxon>
        <taxon>Verrucariales</taxon>
        <taxon>Verrucariaceae</taxon>
        <taxon>Endocarpon</taxon>
    </lineage>
</organism>
<evidence type="ECO:0000313" key="2">
    <source>
        <dbReference type="Proteomes" id="UP000606974"/>
    </source>
</evidence>
<dbReference type="Gene3D" id="1.10.510.10">
    <property type="entry name" value="Transferase(Phosphotransferase) domain 1"/>
    <property type="match status" value="1"/>
</dbReference>
<dbReference type="Proteomes" id="UP000606974">
    <property type="component" value="Unassembled WGS sequence"/>
</dbReference>
<name>A0A8H7A7S0_9EURO</name>
<keyword evidence="2" id="KW-1185">Reference proteome</keyword>
<dbReference type="EMBL" id="JAACFV010000225">
    <property type="protein sequence ID" value="KAF7502712.1"/>
    <property type="molecule type" value="Genomic_DNA"/>
</dbReference>
<comment type="caution">
    <text evidence="1">The sequence shown here is derived from an EMBL/GenBank/DDBJ whole genome shotgun (WGS) entry which is preliminary data.</text>
</comment>
<dbReference type="OrthoDB" id="4062651at2759"/>
<sequence>MSNRLTRFPGLENKAEKAYNCAEAGNIIIAYDRKMKKFVIKEVKEYERDWLLRLKVVSHTNIDLMISHGDINSENILLSKSGEVKLANVGERLLEQPREHNPQEDVWSLGLLLIEMLEPDSIFLEPFPTTLQRPDSTEPCTVNFLSRTRFDCSSQLQQHEFLQKSRGGQYLKPFISDAERFMPLIVEKLDIG</sequence>
<proteinExistence type="predicted"/>
<evidence type="ECO:0008006" key="3">
    <source>
        <dbReference type="Google" id="ProtNLM"/>
    </source>
</evidence>